<name>A0A4Q9DV18_9BACL</name>
<accession>A0A4Q9DV18</accession>
<protein>
    <submittedName>
        <fullName evidence="1">Uncharacterized protein</fullName>
    </submittedName>
</protein>
<dbReference type="EMBL" id="SIRE01000004">
    <property type="protein sequence ID" value="TBL80874.1"/>
    <property type="molecule type" value="Genomic_DNA"/>
</dbReference>
<dbReference type="AlphaFoldDB" id="A0A4Q9DV18"/>
<dbReference type="RefSeq" id="WP_131012478.1">
    <property type="nucleotide sequence ID" value="NZ_SIRE01000004.1"/>
</dbReference>
<dbReference type="Proteomes" id="UP000293142">
    <property type="component" value="Unassembled WGS sequence"/>
</dbReference>
<evidence type="ECO:0000313" key="1">
    <source>
        <dbReference type="EMBL" id="TBL80874.1"/>
    </source>
</evidence>
<proteinExistence type="predicted"/>
<organism evidence="1 2">
    <name type="scientific">Paenibacillus thalictri</name>
    <dbReference type="NCBI Taxonomy" id="2527873"/>
    <lineage>
        <taxon>Bacteria</taxon>
        <taxon>Bacillati</taxon>
        <taxon>Bacillota</taxon>
        <taxon>Bacilli</taxon>
        <taxon>Bacillales</taxon>
        <taxon>Paenibacillaceae</taxon>
        <taxon>Paenibacillus</taxon>
    </lineage>
</organism>
<dbReference type="OrthoDB" id="2570938at2"/>
<evidence type="ECO:0000313" key="2">
    <source>
        <dbReference type="Proteomes" id="UP000293142"/>
    </source>
</evidence>
<comment type="caution">
    <text evidence="1">The sequence shown here is derived from an EMBL/GenBank/DDBJ whole genome shotgun (WGS) entry which is preliminary data.</text>
</comment>
<keyword evidence="2" id="KW-1185">Reference proteome</keyword>
<gene>
    <name evidence="1" type="ORF">EYB31_06560</name>
</gene>
<reference evidence="1 2" key="1">
    <citation type="submission" date="2019-02" db="EMBL/GenBank/DDBJ databases">
        <title>Paenibacillus sp. nov., isolated from surface-sterilized tissue of Thalictrum simplex L.</title>
        <authorList>
            <person name="Tuo L."/>
        </authorList>
    </citation>
    <scope>NUCLEOTIDE SEQUENCE [LARGE SCALE GENOMIC DNA]</scope>
    <source>
        <strain evidence="1 2">N2SHLJ1</strain>
    </source>
</reference>
<sequence>MFHTVLLFQPIQAIDYPIIKSILEKLSDEQNSRRYRDKRCPDLNVYTLYGSRGITILLRRTLLKGPRFSCEKYAEEFSSGIYYHAIEIRLNPKALIQKREYVKVAKASEFPQICDRFKEALKPLQERVELSPLQLFYKLNAIDEYQVKRIDYCINIRTVLHEAYMELISRADIPAHFYLVTELDKKSGRQVAYKNSFYIQTKGHSVGVNIYNKEYQMQSEFADYERLEDANQIIRIEIQCLNGKTNSLKQKLGWRYRDCHHFMNEELSRKLIYDYYEKTVGFEDYYTLEEAKRMIQGNTQYKSKTINKMIEVLLLINQKRSIHKAKMAYSEDATELKRVEAFNALIKKIKKSGINPVTIPVNWGYRHIPNLVEEMDKEFTQLLRVVVN</sequence>